<keyword evidence="4" id="KW-0479">Metal-binding</keyword>
<comment type="caution">
    <text evidence="7">The sequence shown here is derived from an EMBL/GenBank/DDBJ whole genome shotgun (WGS) entry which is preliminary data.</text>
</comment>
<name>A0A4R1LR56_9SPHI</name>
<dbReference type="PANTHER" id="PTHR12001">
    <property type="entry name" value="GERANYLGERANYL PYROPHOSPHATE SYNTHASE"/>
    <property type="match status" value="1"/>
</dbReference>
<evidence type="ECO:0000256" key="6">
    <source>
        <dbReference type="RuleBase" id="RU004466"/>
    </source>
</evidence>
<keyword evidence="8" id="KW-1185">Reference proteome</keyword>
<dbReference type="GO" id="GO:0004659">
    <property type="term" value="F:prenyltransferase activity"/>
    <property type="evidence" value="ECO:0007669"/>
    <property type="project" value="InterPro"/>
</dbReference>
<dbReference type="InterPro" id="IPR033749">
    <property type="entry name" value="Polyprenyl_synt_CS"/>
</dbReference>
<dbReference type="PANTHER" id="PTHR12001:SF85">
    <property type="entry name" value="SHORT CHAIN ISOPRENYL DIPHOSPHATE SYNTHASE"/>
    <property type="match status" value="1"/>
</dbReference>
<dbReference type="InterPro" id="IPR008949">
    <property type="entry name" value="Isoprenoid_synthase_dom_sf"/>
</dbReference>
<keyword evidence="5" id="KW-0460">Magnesium</keyword>
<dbReference type="GO" id="GO:0008299">
    <property type="term" value="P:isoprenoid biosynthetic process"/>
    <property type="evidence" value="ECO:0007669"/>
    <property type="project" value="InterPro"/>
</dbReference>
<evidence type="ECO:0000256" key="2">
    <source>
        <dbReference type="ARBA" id="ARBA00006706"/>
    </source>
</evidence>
<sequence>MLLTETMQEVKLYQDIINEGLRNIKFPEKPVDLYEPIQYLLSIGGKRLRPALTLLSAEMFDCDAHAALPTAMAVEVFHNFSLMHDDIMDKAPLRRGRATVHEKWGTNTAILSGDFMLIQSYQFISQNDPAVLPSLLSVFNRTAAEVCMGQQFDMDFEKSTNINISDYIGMIRLKTAVLIGAALQLGAIVAKTDNNNANLLYQCGENLGIAFQLQDDLLDVFGDSAKFGKQIGGDILENKKTFLLLKALELANEEDRLEILSWLNKKEYNPAEKISSIVNLYNKLNIQSYIKQEMNRYTDMAFSALAEIPIAENKKEPLHRLAETLLVRNQ</sequence>
<dbReference type="PROSITE" id="PS00723">
    <property type="entry name" value="POLYPRENYL_SYNTHASE_1"/>
    <property type="match status" value="1"/>
</dbReference>
<evidence type="ECO:0000313" key="8">
    <source>
        <dbReference type="Proteomes" id="UP000294616"/>
    </source>
</evidence>
<dbReference type="PROSITE" id="PS00444">
    <property type="entry name" value="POLYPRENYL_SYNTHASE_2"/>
    <property type="match status" value="1"/>
</dbReference>
<comment type="cofactor">
    <cofactor evidence="1">
        <name>Mg(2+)</name>
        <dbReference type="ChEBI" id="CHEBI:18420"/>
    </cofactor>
</comment>
<proteinExistence type="inferred from homology"/>
<keyword evidence="3 6" id="KW-0808">Transferase</keyword>
<dbReference type="GO" id="GO:0046872">
    <property type="term" value="F:metal ion binding"/>
    <property type="evidence" value="ECO:0007669"/>
    <property type="project" value="UniProtKB-KW"/>
</dbReference>
<evidence type="ECO:0000256" key="1">
    <source>
        <dbReference type="ARBA" id="ARBA00001946"/>
    </source>
</evidence>
<gene>
    <name evidence="7" type="ORF">C8N28_2446</name>
</gene>
<dbReference type="SFLD" id="SFLDG01017">
    <property type="entry name" value="Polyprenyl_Transferase_Like"/>
    <property type="match status" value="1"/>
</dbReference>
<evidence type="ECO:0000313" key="7">
    <source>
        <dbReference type="EMBL" id="TCK80700.1"/>
    </source>
</evidence>
<protein>
    <submittedName>
        <fullName evidence="7">Geranylgeranyl diphosphate synthase type II</fullName>
    </submittedName>
</protein>
<dbReference type="SFLD" id="SFLDS00005">
    <property type="entry name" value="Isoprenoid_Synthase_Type_I"/>
    <property type="match status" value="1"/>
</dbReference>
<reference evidence="7 8" key="1">
    <citation type="submission" date="2019-03" db="EMBL/GenBank/DDBJ databases">
        <title>Genomic Encyclopedia of Archaeal and Bacterial Type Strains, Phase II (KMG-II): from individual species to whole genera.</title>
        <authorList>
            <person name="Goeker M."/>
        </authorList>
    </citation>
    <scope>NUCLEOTIDE SEQUENCE [LARGE SCALE GENOMIC DNA]</scope>
    <source>
        <strain evidence="7 8">DSM 22554</strain>
    </source>
</reference>
<dbReference type="AlphaFoldDB" id="A0A4R1LR56"/>
<dbReference type="RefSeq" id="WP_246012816.1">
    <property type="nucleotide sequence ID" value="NZ_SMGO01000003.1"/>
</dbReference>
<dbReference type="SUPFAM" id="SSF48576">
    <property type="entry name" value="Terpenoid synthases"/>
    <property type="match status" value="1"/>
</dbReference>
<dbReference type="InterPro" id="IPR000092">
    <property type="entry name" value="Polyprenyl_synt"/>
</dbReference>
<dbReference type="EMBL" id="SMGO01000003">
    <property type="protein sequence ID" value="TCK80700.1"/>
    <property type="molecule type" value="Genomic_DNA"/>
</dbReference>
<dbReference type="Pfam" id="PF00348">
    <property type="entry name" value="polyprenyl_synt"/>
    <property type="match status" value="1"/>
</dbReference>
<organism evidence="7 8">
    <name type="scientific">Albibacterium bauzanense</name>
    <dbReference type="NCBI Taxonomy" id="653929"/>
    <lineage>
        <taxon>Bacteria</taxon>
        <taxon>Pseudomonadati</taxon>
        <taxon>Bacteroidota</taxon>
        <taxon>Sphingobacteriia</taxon>
        <taxon>Sphingobacteriales</taxon>
        <taxon>Sphingobacteriaceae</taxon>
        <taxon>Albibacterium</taxon>
    </lineage>
</organism>
<comment type="similarity">
    <text evidence="2 6">Belongs to the FPP/GGPP synthase family.</text>
</comment>
<dbReference type="CDD" id="cd00685">
    <property type="entry name" value="Trans_IPPS_HT"/>
    <property type="match status" value="1"/>
</dbReference>
<evidence type="ECO:0000256" key="4">
    <source>
        <dbReference type="ARBA" id="ARBA00022723"/>
    </source>
</evidence>
<evidence type="ECO:0000256" key="3">
    <source>
        <dbReference type="ARBA" id="ARBA00022679"/>
    </source>
</evidence>
<evidence type="ECO:0000256" key="5">
    <source>
        <dbReference type="ARBA" id="ARBA00022842"/>
    </source>
</evidence>
<accession>A0A4R1LR56</accession>
<dbReference type="Proteomes" id="UP000294616">
    <property type="component" value="Unassembled WGS sequence"/>
</dbReference>
<dbReference type="Gene3D" id="1.10.600.10">
    <property type="entry name" value="Farnesyl Diphosphate Synthase"/>
    <property type="match status" value="1"/>
</dbReference>